<evidence type="ECO:0000313" key="3">
    <source>
        <dbReference type="EMBL" id="ARS89268.1"/>
    </source>
</evidence>
<dbReference type="Proteomes" id="UP000250088">
    <property type="component" value="Chromosome"/>
</dbReference>
<dbReference type="AlphaFoldDB" id="A0A2Z2HZR6"/>
<accession>A0A2Z2HZR6</accession>
<evidence type="ECO:0000256" key="1">
    <source>
        <dbReference type="SAM" id="MobiDB-lite"/>
    </source>
</evidence>
<sequence length="820" mass="86798">MRWWRTTLVTIVGVGFVAVGVLVALTGPGQAEPPRSPGVVLAAIVFGLCALVLGLWKVWGRLEPPAVEDDVGDAVPAIPWSDDDPFTTPAPERTDREPPLSSRDLASLIETGGRTARREGDVDAGVAVVRPVLRDTLIDALECDGRSRVKIDRLLASGEWTDDPVAASVLEVDLAEPDRPFRERLREWLFPERAVRERGRRATDAVATAATDALPSIPGQTAPRTVPSLPPRLESLTRGVDGRVYRSTDAGPATGDSTSNRSADESGPREDAGPEGSTTIVSSATDSGGATGTLERVETTSPPRFRGAVAAALVLVVAALLEGVAILLLAALVPLAYVAYGTVAAGSPPVTGKRDDEDEQGLAVTRTIAPTTVPPGRPVTVTLEVTNRTSGPLADVRVIDGVPEKLAVHDGSPRGGGALEPGETLRLEYVLGSRRGAYDFDRVRVRVRSAGAGAVTTAFVYPGGDRTLHCRLDADAPPLASVGTDRVGQVTTDRAGEGISFHSTRAYRPEDPSHRIDWRHYAKRGTLATVSYEREVAASVVVVVDARERNRVVAAPGHPTAVELSAYAATRTLTDLCRRGHDVGLAVLGVDGDGPAGLSWLEPGNGPAHRSRALELLRSAAAETGGDGDGSSDDGDGVSSGDERTGHGDSAPERGRGRDREENAVDRLFEDSRTRTELIEGSDGGGEGEEGEEFEESAGERRPNRQVRRLLELTAPETQLAVVSPMLDDWPVGALERLRAGGRSVRLVSPDVIPENTVSGQYTQVRRRTRLARSQAAGVRTVDWRRGTPLSLVVAYAFRVAAQQSGAAGRDVPTQTGGTQ</sequence>
<name>A0A2Z2HZR6_9EURY</name>
<feature type="region of interest" description="Disordered" evidence="1">
    <location>
        <begin position="74"/>
        <end position="100"/>
    </location>
</feature>
<dbReference type="EMBL" id="CP019893">
    <property type="protein sequence ID" value="ARS89268.1"/>
    <property type="molecule type" value="Genomic_DNA"/>
</dbReference>
<feature type="transmembrane region" description="Helical" evidence="2">
    <location>
        <begin position="309"/>
        <end position="340"/>
    </location>
</feature>
<protein>
    <submittedName>
        <fullName evidence="3">Uncharacterized protein</fullName>
    </submittedName>
</protein>
<feature type="region of interest" description="Disordered" evidence="1">
    <location>
        <begin position="622"/>
        <end position="706"/>
    </location>
</feature>
<feature type="compositionally biased region" description="Basic and acidic residues" evidence="1">
    <location>
        <begin position="641"/>
        <end position="678"/>
    </location>
</feature>
<dbReference type="PANTHER" id="PTHR34351">
    <property type="entry name" value="SLR1927 PROTEIN-RELATED"/>
    <property type="match status" value="1"/>
</dbReference>
<gene>
    <name evidence="3" type="ORF">B1756_05585</name>
</gene>
<evidence type="ECO:0000256" key="2">
    <source>
        <dbReference type="SAM" id="Phobius"/>
    </source>
</evidence>
<dbReference type="GeneID" id="32893529"/>
<feature type="compositionally biased region" description="Basic and acidic residues" evidence="1">
    <location>
        <begin position="262"/>
        <end position="272"/>
    </location>
</feature>
<evidence type="ECO:0000313" key="4">
    <source>
        <dbReference type="Proteomes" id="UP000250088"/>
    </source>
</evidence>
<keyword evidence="2" id="KW-1133">Transmembrane helix</keyword>
<dbReference type="KEGG" id="naj:B1756_05585"/>
<dbReference type="InterPro" id="IPR055693">
    <property type="entry name" value="DUF7269"/>
</dbReference>
<dbReference type="Pfam" id="PF23933">
    <property type="entry name" value="DUF7269"/>
    <property type="match status" value="1"/>
</dbReference>
<organism evidence="3 4">
    <name type="scientific">Natrarchaeobaculum aegyptiacum</name>
    <dbReference type="NCBI Taxonomy" id="745377"/>
    <lineage>
        <taxon>Archaea</taxon>
        <taxon>Methanobacteriati</taxon>
        <taxon>Methanobacteriota</taxon>
        <taxon>Stenosarchaea group</taxon>
        <taxon>Halobacteria</taxon>
        <taxon>Halobacteriales</taxon>
        <taxon>Natrialbaceae</taxon>
        <taxon>Natrarchaeobaculum</taxon>
    </lineage>
</organism>
<feature type="compositionally biased region" description="Polar residues" evidence="1">
    <location>
        <begin position="276"/>
        <end position="288"/>
    </location>
</feature>
<feature type="compositionally biased region" description="Acidic residues" evidence="1">
    <location>
        <begin position="686"/>
        <end position="697"/>
    </location>
</feature>
<keyword evidence="4" id="KW-1185">Reference proteome</keyword>
<reference evidence="4" key="1">
    <citation type="submission" date="2017-02" db="EMBL/GenBank/DDBJ databases">
        <title>Natronthermophilus aegyptiacus gen. nov.,sp. nov., an aerobic, extremely halophilic alkalithermophilic archaeon isolated from the athalassohaline Wadi An Natrun, Egypt.</title>
        <authorList>
            <person name="Zhao B."/>
        </authorList>
    </citation>
    <scope>NUCLEOTIDE SEQUENCE [LARGE SCALE GENOMIC DNA]</scope>
    <source>
        <strain evidence="4">JW/NM-HA 15</strain>
    </source>
</reference>
<feature type="region of interest" description="Disordered" evidence="1">
    <location>
        <begin position="201"/>
        <end position="299"/>
    </location>
</feature>
<dbReference type="RefSeq" id="WP_228434484.1">
    <property type="nucleotide sequence ID" value="NZ_CP019893.1"/>
</dbReference>
<keyword evidence="2" id="KW-0472">Membrane</keyword>
<proteinExistence type="predicted"/>
<feature type="transmembrane region" description="Helical" evidence="2">
    <location>
        <begin position="7"/>
        <end position="26"/>
    </location>
</feature>
<keyword evidence="2" id="KW-0812">Transmembrane</keyword>
<feature type="transmembrane region" description="Helical" evidence="2">
    <location>
        <begin position="38"/>
        <end position="56"/>
    </location>
</feature>
<feature type="compositionally biased region" description="Low complexity" evidence="1">
    <location>
        <begin position="204"/>
        <end position="213"/>
    </location>
</feature>